<reference evidence="1 2" key="1">
    <citation type="submission" date="2024-01" db="EMBL/GenBank/DDBJ databases">
        <authorList>
            <person name="Waweru B."/>
        </authorList>
    </citation>
    <scope>NUCLEOTIDE SEQUENCE [LARGE SCALE GENOMIC DNA]</scope>
</reference>
<dbReference type="AlphaFoldDB" id="A0AAV1RWB4"/>
<dbReference type="EMBL" id="CAWUPB010001158">
    <property type="protein sequence ID" value="CAK7339827.1"/>
    <property type="molecule type" value="Genomic_DNA"/>
</dbReference>
<evidence type="ECO:0000313" key="1">
    <source>
        <dbReference type="EMBL" id="CAK7339827.1"/>
    </source>
</evidence>
<name>A0AAV1RWB4_9ROSI</name>
<keyword evidence="2" id="KW-1185">Reference proteome</keyword>
<sequence length="96" mass="11020">MANAWKIIKNAAFDALYPLHRKLSQASERRARQRKKFPIAIEQMLVGFWKANIDKSGSIVTRGKNYRICHLFLHQKLALGDSKGFHQPKMLLASLT</sequence>
<organism evidence="1 2">
    <name type="scientific">Dovyalis caffra</name>
    <dbReference type="NCBI Taxonomy" id="77055"/>
    <lineage>
        <taxon>Eukaryota</taxon>
        <taxon>Viridiplantae</taxon>
        <taxon>Streptophyta</taxon>
        <taxon>Embryophyta</taxon>
        <taxon>Tracheophyta</taxon>
        <taxon>Spermatophyta</taxon>
        <taxon>Magnoliopsida</taxon>
        <taxon>eudicotyledons</taxon>
        <taxon>Gunneridae</taxon>
        <taxon>Pentapetalae</taxon>
        <taxon>rosids</taxon>
        <taxon>fabids</taxon>
        <taxon>Malpighiales</taxon>
        <taxon>Salicaceae</taxon>
        <taxon>Flacourtieae</taxon>
        <taxon>Dovyalis</taxon>
    </lineage>
</organism>
<evidence type="ECO:0000313" key="2">
    <source>
        <dbReference type="Proteomes" id="UP001314170"/>
    </source>
</evidence>
<protein>
    <submittedName>
        <fullName evidence="1">Uncharacterized protein</fullName>
    </submittedName>
</protein>
<comment type="caution">
    <text evidence="1">The sequence shown here is derived from an EMBL/GenBank/DDBJ whole genome shotgun (WGS) entry which is preliminary data.</text>
</comment>
<accession>A0AAV1RWB4</accession>
<gene>
    <name evidence="1" type="ORF">DCAF_LOCUS14903</name>
</gene>
<proteinExistence type="predicted"/>
<dbReference type="Proteomes" id="UP001314170">
    <property type="component" value="Unassembled WGS sequence"/>
</dbReference>